<dbReference type="GeneID" id="24107764"/>
<protein>
    <submittedName>
        <fullName evidence="2">Uncharacterized protein</fullName>
    </submittedName>
</protein>
<gene>
    <name evidence="2" type="ORF">PHSY_002471</name>
</gene>
<reference evidence="3" key="1">
    <citation type="journal article" date="2013" name="Genome Announc.">
        <title>Draft genome sequence of the basidiomycetous yeast-like fungus Pseudozyma hubeiensis SY62, which produces an abundant amount of the biosurfactant mannosylerythritol lipids.</title>
        <authorList>
            <person name="Konishi M."/>
            <person name="Hatada Y."/>
            <person name="Horiuchi J."/>
        </authorList>
    </citation>
    <scope>NUCLEOTIDE SEQUENCE [LARGE SCALE GENOMIC DNA]</scope>
    <source>
        <strain evidence="3">SY62</strain>
    </source>
</reference>
<keyword evidence="3" id="KW-1185">Reference proteome</keyword>
<feature type="region of interest" description="Disordered" evidence="1">
    <location>
        <begin position="919"/>
        <end position="1010"/>
    </location>
</feature>
<sequence>MSRWRNSLATLRHAASIGSHPQASISSSHSSRGLSAATSNAAAVPDFLAPSLHRRHAGSYARAILHSPAYEIAEHSTADTTSASSYSLSRPSGRASRTQTSRRAQRHASGADFSAYFDANGSTPPLSSVETEADIRAHLLAATDESDLARIAKAIFSASTLCTERQRVASVCRSDDGSAHAVSLSLHLNEALVLHLADSSGIATRRSGRSDPLLMNQLITKYLRLLCKAIPHHAFSDSFLTSLARKAGEANPRPTNTALTLLLSIFQHRLSYKAPGKVSLCNDEECAHRQSQALHHLMSGFLRSGHFDQVQACFDLLIEHLLPATVHHHQLRLIAMFRKRTSNLSSKHQADIDRESQQVHAQILQTRTSMRRANLILDDTFLATVLHGLSAPLRPPLAAMTSPTQKQTTLRMVRIAFRNLNEADQNADVKHSTRFTSTLIDAEIDAIESDSGFNLQARAKTIDWIQHLIRRLKAESARDSTSTWAVAEGKTFTEAQVACIRHEIRLRAMLGDTERCMFLLRRLLSLKPKDGIDAVAPRGQELASKQRSSVINLFSSAMHRRHGAADKQNTAFEVLKLAFSSKCFQRVWSGASASMPDGSDDADDAVLRLWKRWMFAWSADCLAEGRLTRELDDNLLHKAPSKALADDVRRGKYHTFTGSRPWQTLKQSLVLLNRVIDQYESLHARVATEETTASRAGTVHSCVAAVDGELEKSPPPAIASLSQLFNDRGVLDTIIKYCLRGGRPPRGETMQTHVERRLSLLVNTLTRVHVNARTWELVESSLLRHLALIPTNVLPTSAVAPTVDLIERRKHAALLRDPKLRQALRDTHPSSLKQEETVSGVGLAPTAEATLRLALLRTLLPELTPTFAAEETAEAIDEAELAGDALLIAEEADLEATEAREEADDAPDATACAAALDATDAADEADDAPDCAADEADREATEAKDDADEAPDCAAEPTEREATEAAEDADREAADASDDTEEAPTSAADPTEREATDASEEADDEAEEIAGFASLLTLLITELADREATEAAEEAEDAPD</sequence>
<name>R9P0Y0_PSEHS</name>
<evidence type="ECO:0000256" key="1">
    <source>
        <dbReference type="SAM" id="MobiDB-lite"/>
    </source>
</evidence>
<feature type="compositionally biased region" description="Acidic residues" evidence="1">
    <location>
        <begin position="964"/>
        <end position="982"/>
    </location>
</feature>
<feature type="compositionally biased region" description="Low complexity" evidence="1">
    <location>
        <begin position="81"/>
        <end position="96"/>
    </location>
</feature>
<organism evidence="2 3">
    <name type="scientific">Pseudozyma hubeiensis (strain SY62)</name>
    <name type="common">Yeast</name>
    <dbReference type="NCBI Taxonomy" id="1305764"/>
    <lineage>
        <taxon>Eukaryota</taxon>
        <taxon>Fungi</taxon>
        <taxon>Dikarya</taxon>
        <taxon>Basidiomycota</taxon>
        <taxon>Ustilaginomycotina</taxon>
        <taxon>Ustilaginomycetes</taxon>
        <taxon>Ustilaginales</taxon>
        <taxon>Ustilaginaceae</taxon>
        <taxon>Pseudozyma</taxon>
    </lineage>
</organism>
<dbReference type="Proteomes" id="UP000014071">
    <property type="component" value="Unassembled WGS sequence"/>
</dbReference>
<feature type="compositionally biased region" description="Acidic residues" evidence="1">
    <location>
        <begin position="997"/>
        <end position="1008"/>
    </location>
</feature>
<evidence type="ECO:0000313" key="3">
    <source>
        <dbReference type="Proteomes" id="UP000014071"/>
    </source>
</evidence>
<dbReference type="OrthoDB" id="2549435at2759"/>
<dbReference type="AlphaFoldDB" id="R9P0Y0"/>
<feature type="region of interest" description="Disordered" evidence="1">
    <location>
        <begin position="81"/>
        <end position="108"/>
    </location>
</feature>
<dbReference type="eggNOG" id="ENOG502TC7C">
    <property type="taxonomic scope" value="Eukaryota"/>
</dbReference>
<accession>R9P0Y0</accession>
<dbReference type="EMBL" id="DF238786">
    <property type="protein sequence ID" value="GAC94898.1"/>
    <property type="molecule type" value="Genomic_DNA"/>
</dbReference>
<evidence type="ECO:0000313" key="2">
    <source>
        <dbReference type="EMBL" id="GAC94898.1"/>
    </source>
</evidence>
<feature type="compositionally biased region" description="Acidic residues" evidence="1">
    <location>
        <begin position="920"/>
        <end position="937"/>
    </location>
</feature>
<dbReference type="RefSeq" id="XP_012188485.1">
    <property type="nucleotide sequence ID" value="XM_012333095.1"/>
</dbReference>
<dbReference type="HOGENOM" id="CLU_341051_0_0_1"/>
<proteinExistence type="predicted"/>